<feature type="compositionally biased region" description="Basic and acidic residues" evidence="1">
    <location>
        <begin position="496"/>
        <end position="506"/>
    </location>
</feature>
<feature type="region of interest" description="Disordered" evidence="1">
    <location>
        <begin position="482"/>
        <end position="506"/>
    </location>
</feature>
<name>A0ABS8RX84_DATST</name>
<dbReference type="SMART" id="SM01271">
    <property type="entry name" value="LSM14"/>
    <property type="match status" value="1"/>
</dbReference>
<dbReference type="InterPro" id="IPR019050">
    <property type="entry name" value="FDF_dom"/>
</dbReference>
<gene>
    <name evidence="3" type="primary">LSM14A_2</name>
    <name evidence="3" type="ORF">HAX54_008579</name>
</gene>
<feature type="compositionally biased region" description="Polar residues" evidence="1">
    <location>
        <begin position="335"/>
        <end position="347"/>
    </location>
</feature>
<accession>A0ABS8RX84</accession>
<dbReference type="Proteomes" id="UP000823775">
    <property type="component" value="Unassembled WGS sequence"/>
</dbReference>
<comment type="caution">
    <text evidence="3">The sequence shown here is derived from an EMBL/GenBank/DDBJ whole genome shotgun (WGS) entry which is preliminary data.</text>
</comment>
<dbReference type="PANTHER" id="PTHR13586">
    <property type="entry name" value="SCD6 PROTEIN-RELATED"/>
    <property type="match status" value="1"/>
</dbReference>
<evidence type="ECO:0000256" key="1">
    <source>
        <dbReference type="SAM" id="MobiDB-lite"/>
    </source>
</evidence>
<feature type="region of interest" description="Disordered" evidence="1">
    <location>
        <begin position="231"/>
        <end position="252"/>
    </location>
</feature>
<dbReference type="Pfam" id="PF12701">
    <property type="entry name" value="LSM14"/>
    <property type="match status" value="1"/>
</dbReference>
<dbReference type="CDD" id="cd01736">
    <property type="entry name" value="LSm14_N"/>
    <property type="match status" value="1"/>
</dbReference>
<dbReference type="SMART" id="SM01199">
    <property type="entry name" value="FDF"/>
    <property type="match status" value="1"/>
</dbReference>
<dbReference type="InterPro" id="IPR025762">
    <property type="entry name" value="DFDF"/>
</dbReference>
<dbReference type="PROSITE" id="PS51512">
    <property type="entry name" value="DFDF"/>
    <property type="match status" value="1"/>
</dbReference>
<dbReference type="InterPro" id="IPR025609">
    <property type="entry name" value="Lsm14-like_N"/>
</dbReference>
<dbReference type="InterPro" id="IPR010920">
    <property type="entry name" value="LSM_dom_sf"/>
</dbReference>
<dbReference type="EMBL" id="JACEIK010000145">
    <property type="protein sequence ID" value="MCD7450836.1"/>
    <property type="molecule type" value="Genomic_DNA"/>
</dbReference>
<sequence length="627" mass="67868">MAADAERENQANIGSLISLTSKSEVRYEGYLFYLNPHDSTIGLRHVRSFGTEERCKSMPLISMSDKIYDYIYFRGSDLKDLKVISSPSPRSALVVPEDPAIMQSHFPHTTTTTMASTSHGAAKVANISTSAQPILPIRPIQLNHPRDPSASSSTFWGSSLPPPPANISRFAVPNYCQGLVGSSGGVPHFPPLPQSLLASYPPVQQQAQHQNVNTSVAGESSFSKDHRPLLLRGSTASPNTLPPLLPTPSVQSNHGQFAKLVSNISSIPMPNNGSSALSSVPMDPCPKMASSLPEVLNVNATPGPVTNESRSAELTDVSFRKQSKLSPIRIEEQSGLRQSSPSQSLQTTGINAKTALAPVMEPLPSDSTEETLESLLTPTTKTLQGSTLSHRYKGQFARGRDQVHQGPAFTYPRYRGCSQGRANVANGVSLYTHQSSSNHAVGSGNGDPRLIRGFKEDFDFEAMNAKFNKEEVWELFRKNNKAKTDEGNEDKETDGDDVKGKAREVHVKDDSKPAYCKVDFFDSLSYCASDYESAKETLSDHESAIETLSDHESAKETLSEERKNDAETFGLEIPILEQDHRQGPHRAGASQASFGGRGHGNVGGGRGRGRTVRGGRGRGRAVRGCAN</sequence>
<reference evidence="3 4" key="1">
    <citation type="journal article" date="2021" name="BMC Genomics">
        <title>Datura genome reveals duplications of psychoactive alkaloid biosynthetic genes and high mutation rate following tissue culture.</title>
        <authorList>
            <person name="Rajewski A."/>
            <person name="Carter-House D."/>
            <person name="Stajich J."/>
            <person name="Litt A."/>
        </authorList>
    </citation>
    <scope>NUCLEOTIDE SEQUENCE [LARGE SCALE GENOMIC DNA]</scope>
    <source>
        <strain evidence="3">AR-01</strain>
    </source>
</reference>
<evidence type="ECO:0000313" key="3">
    <source>
        <dbReference type="EMBL" id="MCD7450836.1"/>
    </source>
</evidence>
<proteinExistence type="predicted"/>
<dbReference type="PANTHER" id="PTHR13586:SF14">
    <property type="entry name" value="PROTEIN DECAPPING 5-LIKE"/>
    <property type="match status" value="1"/>
</dbReference>
<protein>
    <submittedName>
        <fullName evidence="3">Protein LSM14 A</fullName>
    </submittedName>
</protein>
<feature type="domain" description="DFDF" evidence="2">
    <location>
        <begin position="446"/>
        <end position="482"/>
    </location>
</feature>
<dbReference type="Gene3D" id="2.30.30.100">
    <property type="match status" value="1"/>
</dbReference>
<dbReference type="Pfam" id="PF09532">
    <property type="entry name" value="FDF"/>
    <property type="match status" value="1"/>
</dbReference>
<organism evidence="3 4">
    <name type="scientific">Datura stramonium</name>
    <name type="common">Jimsonweed</name>
    <name type="synonym">Common thornapple</name>
    <dbReference type="NCBI Taxonomy" id="4076"/>
    <lineage>
        <taxon>Eukaryota</taxon>
        <taxon>Viridiplantae</taxon>
        <taxon>Streptophyta</taxon>
        <taxon>Embryophyta</taxon>
        <taxon>Tracheophyta</taxon>
        <taxon>Spermatophyta</taxon>
        <taxon>Magnoliopsida</taxon>
        <taxon>eudicotyledons</taxon>
        <taxon>Gunneridae</taxon>
        <taxon>Pentapetalae</taxon>
        <taxon>asterids</taxon>
        <taxon>lamiids</taxon>
        <taxon>Solanales</taxon>
        <taxon>Solanaceae</taxon>
        <taxon>Solanoideae</taxon>
        <taxon>Datureae</taxon>
        <taxon>Datura</taxon>
    </lineage>
</organism>
<feature type="region of interest" description="Disordered" evidence="1">
    <location>
        <begin position="542"/>
        <end position="564"/>
    </location>
</feature>
<feature type="region of interest" description="Disordered" evidence="1">
    <location>
        <begin position="325"/>
        <end position="347"/>
    </location>
</feature>
<dbReference type="SUPFAM" id="SSF50182">
    <property type="entry name" value="Sm-like ribonucleoproteins"/>
    <property type="match status" value="1"/>
</dbReference>
<feature type="region of interest" description="Disordered" evidence="1">
    <location>
        <begin position="580"/>
        <end position="627"/>
    </location>
</feature>
<evidence type="ECO:0000313" key="4">
    <source>
        <dbReference type="Proteomes" id="UP000823775"/>
    </source>
</evidence>
<feature type="compositionally biased region" description="Gly residues" evidence="1">
    <location>
        <begin position="595"/>
        <end position="606"/>
    </location>
</feature>
<keyword evidence="4" id="KW-1185">Reference proteome</keyword>
<evidence type="ECO:0000259" key="2">
    <source>
        <dbReference type="PROSITE" id="PS51512"/>
    </source>
</evidence>
<feature type="compositionally biased region" description="Basic residues" evidence="1">
    <location>
        <begin position="607"/>
        <end position="621"/>
    </location>
</feature>